<organism evidence="2 3">
    <name type="scientific">Campylobacter concisus</name>
    <dbReference type="NCBI Taxonomy" id="199"/>
    <lineage>
        <taxon>Bacteria</taxon>
        <taxon>Pseudomonadati</taxon>
        <taxon>Campylobacterota</taxon>
        <taxon>Epsilonproteobacteria</taxon>
        <taxon>Campylobacterales</taxon>
        <taxon>Campylobacteraceae</taxon>
        <taxon>Campylobacter</taxon>
    </lineage>
</organism>
<protein>
    <submittedName>
        <fullName evidence="2">Uncharacterized protein</fullName>
    </submittedName>
</protein>
<dbReference type="RefSeq" id="WP_021089909.1">
    <property type="nucleotide sequence ID" value="NZ_NDYN01000007.1"/>
</dbReference>
<proteinExistence type="predicted"/>
<accession>A0A1Y5MFV4</accession>
<dbReference type="AlphaFoldDB" id="A0A1Y5MFV4"/>
<dbReference type="Pfam" id="PF06195">
    <property type="entry name" value="DUF996"/>
    <property type="match status" value="1"/>
</dbReference>
<dbReference type="Proteomes" id="UP000196317">
    <property type="component" value="Unassembled WGS sequence"/>
</dbReference>
<feature type="transmembrane region" description="Helical" evidence="1">
    <location>
        <begin position="172"/>
        <end position="193"/>
    </location>
</feature>
<evidence type="ECO:0000256" key="1">
    <source>
        <dbReference type="SAM" id="Phobius"/>
    </source>
</evidence>
<evidence type="ECO:0000313" key="3">
    <source>
        <dbReference type="Proteomes" id="UP000196317"/>
    </source>
</evidence>
<reference evidence="2 3" key="1">
    <citation type="submission" date="2017-04" db="EMBL/GenBank/DDBJ databases">
        <title>Complete genome of Campylobacter concisus ATCC 33237T and draft genomes for an additional eight well characterized C. concisus strains.</title>
        <authorList>
            <person name="Cornelius A.J."/>
            <person name="Miller W.G."/>
            <person name="Lastovica A.J."/>
            <person name="On S.L."/>
            <person name="French N.P."/>
            <person name="Vandenberg O."/>
            <person name="Biggs P.J."/>
        </authorList>
    </citation>
    <scope>NUCLEOTIDE SEQUENCE [LARGE SCALE GENOMIC DNA]</scope>
    <source>
        <strain evidence="2 3">CCUG 19995</strain>
    </source>
</reference>
<dbReference type="EMBL" id="NDYN01000007">
    <property type="protein sequence ID" value="OUT07137.1"/>
    <property type="molecule type" value="Genomic_DNA"/>
</dbReference>
<comment type="caution">
    <text evidence="2">The sequence shown here is derived from an EMBL/GenBank/DDBJ whole genome shotgun (WGS) entry which is preliminary data.</text>
</comment>
<evidence type="ECO:0000313" key="2">
    <source>
        <dbReference type="EMBL" id="OUT07137.1"/>
    </source>
</evidence>
<keyword evidence="1" id="KW-0812">Transmembrane</keyword>
<dbReference type="InterPro" id="IPR010397">
    <property type="entry name" value="DUF996"/>
</dbReference>
<feature type="transmembrane region" description="Helical" evidence="1">
    <location>
        <begin position="86"/>
        <end position="119"/>
    </location>
</feature>
<gene>
    <name evidence="2" type="ORF">B9N65_07760</name>
</gene>
<keyword evidence="1" id="KW-1133">Transmembrane helix</keyword>
<feature type="transmembrane region" description="Helical" evidence="1">
    <location>
        <begin position="213"/>
        <end position="246"/>
    </location>
</feature>
<feature type="transmembrane region" description="Helical" evidence="1">
    <location>
        <begin position="134"/>
        <end position="160"/>
    </location>
</feature>
<name>A0A1Y5MFV4_9BACT</name>
<sequence>MKGTVLAPGIILNADDQRFTYLQEDVASVTKDGAAIVLKQGDEVDFIADGQTAKQIYLTKAKSMNLNLDNINFDIKSNDLSTIRTLGLAGSALPILGIIPFIGFIFFIAGFLCMLFSIFKLSDKVGSPTLKKNYILYLVVAVASTILISIGAITGALGFAGMGSGYANAGGTGAIFGIILGLAGVAGMIYAFFKEFQVYNELSNISGDKFFLYYFIGSVVGALTVFIFIGYILLIVAFVLQIIAWYRLQEIKTA</sequence>
<keyword evidence="1" id="KW-0472">Membrane</keyword>